<proteinExistence type="predicted"/>
<gene>
    <name evidence="3" type="ORF">ENR59_05395</name>
</gene>
<dbReference type="InterPro" id="IPR011006">
    <property type="entry name" value="CheY-like_superfamily"/>
</dbReference>
<reference evidence="3" key="1">
    <citation type="journal article" date="2020" name="mSystems">
        <title>Genome- and Community-Level Interaction Insights into Carbon Utilization and Element Cycling Functions of Hydrothermarchaeota in Hydrothermal Sediment.</title>
        <authorList>
            <person name="Zhou Z."/>
            <person name="Liu Y."/>
            <person name="Xu W."/>
            <person name="Pan J."/>
            <person name="Luo Z.H."/>
            <person name="Li M."/>
        </authorList>
    </citation>
    <scope>NUCLEOTIDE SEQUENCE [LARGE SCALE GENOMIC DNA]</scope>
    <source>
        <strain evidence="3">SpSt-413</strain>
    </source>
</reference>
<evidence type="ECO:0000256" key="1">
    <source>
        <dbReference type="PROSITE-ProRule" id="PRU00169"/>
    </source>
</evidence>
<keyword evidence="1" id="KW-0597">Phosphoprotein</keyword>
<comment type="caution">
    <text evidence="3">The sequence shown here is derived from an EMBL/GenBank/DDBJ whole genome shotgun (WGS) entry which is preliminary data.</text>
</comment>
<dbReference type="SUPFAM" id="SSF52172">
    <property type="entry name" value="CheY-like"/>
    <property type="match status" value="1"/>
</dbReference>
<evidence type="ECO:0000259" key="2">
    <source>
        <dbReference type="PROSITE" id="PS50110"/>
    </source>
</evidence>
<feature type="domain" description="Response regulatory" evidence="2">
    <location>
        <begin position="2"/>
        <end position="129"/>
    </location>
</feature>
<dbReference type="PANTHER" id="PTHR43228:SF1">
    <property type="entry name" value="TWO-COMPONENT RESPONSE REGULATOR ARR22"/>
    <property type="match status" value="1"/>
</dbReference>
<protein>
    <submittedName>
        <fullName evidence="3">Response regulator</fullName>
    </submittedName>
</protein>
<name>A0A7C4EJ16_9BACT</name>
<sequence>MRLLIIEDDPVNRAYMREILAPHASTVEAADGRCGLDAFREALACCRPFDAVLLDVCMPGMDGHQTLQKLRTLEQDSGLAGDAQAKVIMVSSLNDSGNISRAFFDGNALSYLVKPVEAGTLLEELRKFGLIV</sequence>
<dbReference type="SMART" id="SM00448">
    <property type="entry name" value="REC"/>
    <property type="match status" value="1"/>
</dbReference>
<dbReference type="AlphaFoldDB" id="A0A7C4EJ16"/>
<dbReference type="PANTHER" id="PTHR43228">
    <property type="entry name" value="TWO-COMPONENT RESPONSE REGULATOR"/>
    <property type="match status" value="1"/>
</dbReference>
<dbReference type="InterPro" id="IPR052048">
    <property type="entry name" value="ST_Response_Regulator"/>
</dbReference>
<feature type="modified residue" description="4-aspartylphosphate" evidence="1">
    <location>
        <position position="55"/>
    </location>
</feature>
<dbReference type="GO" id="GO:0000160">
    <property type="term" value="P:phosphorelay signal transduction system"/>
    <property type="evidence" value="ECO:0007669"/>
    <property type="project" value="InterPro"/>
</dbReference>
<accession>A0A7C4EJ16</accession>
<organism evidence="3">
    <name type="scientific">Fundidesulfovibrio putealis</name>
    <dbReference type="NCBI Taxonomy" id="270496"/>
    <lineage>
        <taxon>Bacteria</taxon>
        <taxon>Pseudomonadati</taxon>
        <taxon>Thermodesulfobacteriota</taxon>
        <taxon>Desulfovibrionia</taxon>
        <taxon>Desulfovibrionales</taxon>
        <taxon>Desulfovibrionaceae</taxon>
        <taxon>Fundidesulfovibrio</taxon>
    </lineage>
</organism>
<dbReference type="Gene3D" id="3.40.50.2300">
    <property type="match status" value="1"/>
</dbReference>
<dbReference type="InterPro" id="IPR001789">
    <property type="entry name" value="Sig_transdc_resp-reg_receiver"/>
</dbReference>
<dbReference type="CDD" id="cd00156">
    <property type="entry name" value="REC"/>
    <property type="match status" value="1"/>
</dbReference>
<dbReference type="Pfam" id="PF00072">
    <property type="entry name" value="Response_reg"/>
    <property type="match status" value="1"/>
</dbReference>
<dbReference type="EMBL" id="DSRP01000373">
    <property type="protein sequence ID" value="HGG92371.1"/>
    <property type="molecule type" value="Genomic_DNA"/>
</dbReference>
<dbReference type="PROSITE" id="PS50110">
    <property type="entry name" value="RESPONSE_REGULATORY"/>
    <property type="match status" value="1"/>
</dbReference>
<evidence type="ECO:0000313" key="3">
    <source>
        <dbReference type="EMBL" id="HGG92371.1"/>
    </source>
</evidence>